<dbReference type="OrthoDB" id="9799969at2"/>
<evidence type="ECO:0000256" key="5">
    <source>
        <dbReference type="ARBA" id="ARBA00022781"/>
    </source>
</evidence>
<name>A0A3A8AT76_9RHOB</name>
<dbReference type="Proteomes" id="UP000281128">
    <property type="component" value="Unassembled WGS sequence"/>
</dbReference>
<keyword evidence="4 10" id="KW-0813">Transport</keyword>
<dbReference type="PANTHER" id="PTHR13822">
    <property type="entry name" value="ATP SYNTHASE DELTA/EPSILON CHAIN"/>
    <property type="match status" value="1"/>
</dbReference>
<evidence type="ECO:0000256" key="8">
    <source>
        <dbReference type="ARBA" id="ARBA00023196"/>
    </source>
</evidence>
<comment type="similarity">
    <text evidence="3 10 11">Belongs to the ATPase epsilon chain family.</text>
</comment>
<comment type="caution">
    <text evidence="13">The sequence shown here is derived from an EMBL/GenBank/DDBJ whole genome shotgun (WGS) entry which is preliminary data.</text>
</comment>
<dbReference type="RefSeq" id="WP_121167136.1">
    <property type="nucleotide sequence ID" value="NZ_RAPE01000003.1"/>
</dbReference>
<evidence type="ECO:0000256" key="9">
    <source>
        <dbReference type="ARBA" id="ARBA00023310"/>
    </source>
</evidence>
<keyword evidence="10" id="KW-1003">Cell membrane</keyword>
<keyword evidence="14" id="KW-1185">Reference proteome</keyword>
<accession>A0A3A8AT76</accession>
<dbReference type="AlphaFoldDB" id="A0A3A8AT76"/>
<dbReference type="NCBIfam" id="TIGR01216">
    <property type="entry name" value="ATP_synt_epsi"/>
    <property type="match status" value="1"/>
</dbReference>
<sequence>MADKMQFDLVSPERLLTSVEASEVQIPGAEGDMTVMPEHAPLITTLRPGILRVRSGEGDAEYVVTGGFAEINATGVSVLAERALPKADVTQEHFDEMVQAAKDAHARAQDNFVNEPGPVDDAAKLLADMVAVGGHIGLDSQSKAPLPG</sequence>
<dbReference type="GO" id="GO:0045259">
    <property type="term" value="C:proton-transporting ATP synthase complex"/>
    <property type="evidence" value="ECO:0007669"/>
    <property type="project" value="UniProtKB-KW"/>
</dbReference>
<dbReference type="InterPro" id="IPR020546">
    <property type="entry name" value="ATP_synth_F1_dsu/esu_N"/>
</dbReference>
<dbReference type="CDD" id="cd12152">
    <property type="entry name" value="F1-ATPase_delta"/>
    <property type="match status" value="1"/>
</dbReference>
<dbReference type="Pfam" id="PF02823">
    <property type="entry name" value="ATP-synt_DE_N"/>
    <property type="match status" value="1"/>
</dbReference>
<dbReference type="GO" id="GO:0012505">
    <property type="term" value="C:endomembrane system"/>
    <property type="evidence" value="ECO:0007669"/>
    <property type="project" value="UniProtKB-SubCell"/>
</dbReference>
<protein>
    <recommendedName>
        <fullName evidence="10">ATP synthase epsilon chain</fullName>
    </recommendedName>
    <alternativeName>
        <fullName evidence="10">ATP synthase F1 sector epsilon subunit</fullName>
    </alternativeName>
    <alternativeName>
        <fullName evidence="10">F-ATPase epsilon subunit</fullName>
    </alternativeName>
</protein>
<dbReference type="InterPro" id="IPR001469">
    <property type="entry name" value="ATP_synth_F1_dsu/esu"/>
</dbReference>
<dbReference type="HAMAP" id="MF_00530">
    <property type="entry name" value="ATP_synth_epsil_bac"/>
    <property type="match status" value="1"/>
</dbReference>
<evidence type="ECO:0000256" key="3">
    <source>
        <dbReference type="ARBA" id="ARBA00005712"/>
    </source>
</evidence>
<evidence type="ECO:0000256" key="4">
    <source>
        <dbReference type="ARBA" id="ARBA00022448"/>
    </source>
</evidence>
<evidence type="ECO:0000256" key="1">
    <source>
        <dbReference type="ARBA" id="ARBA00003543"/>
    </source>
</evidence>
<evidence type="ECO:0000256" key="7">
    <source>
        <dbReference type="ARBA" id="ARBA00023136"/>
    </source>
</evidence>
<evidence type="ECO:0000256" key="11">
    <source>
        <dbReference type="RuleBase" id="RU003656"/>
    </source>
</evidence>
<comment type="function">
    <text evidence="1 10">Produces ATP from ADP in the presence of a proton gradient across the membrane.</text>
</comment>
<feature type="domain" description="ATP synthase F1 complex delta/epsilon subunit N-terminal" evidence="12">
    <location>
        <begin position="5"/>
        <end position="83"/>
    </location>
</feature>
<keyword evidence="7 10" id="KW-0472">Membrane</keyword>
<evidence type="ECO:0000256" key="2">
    <source>
        <dbReference type="ARBA" id="ARBA00004184"/>
    </source>
</evidence>
<reference evidence="13 14" key="1">
    <citation type="submission" date="2018-09" db="EMBL/GenBank/DDBJ databases">
        <title>Roseovarius spongiae sp. nov., isolated from a marine sponge.</title>
        <authorList>
            <person name="Zhuang L."/>
            <person name="Luo L."/>
        </authorList>
    </citation>
    <scope>NUCLEOTIDE SEQUENCE [LARGE SCALE GENOMIC DNA]</scope>
    <source>
        <strain evidence="13 14">HN-E21</strain>
    </source>
</reference>
<keyword evidence="6 10" id="KW-0406">Ion transport</keyword>
<keyword evidence="9 10" id="KW-0066">ATP synthesis</keyword>
<keyword evidence="8 10" id="KW-0139">CF(1)</keyword>
<dbReference type="Gene3D" id="2.60.15.10">
    <property type="entry name" value="F0F1 ATP synthase delta/epsilon subunit, N-terminal"/>
    <property type="match status" value="1"/>
</dbReference>
<organism evidence="13 14">
    <name type="scientific">Roseovarius spongiae</name>
    <dbReference type="NCBI Taxonomy" id="2320272"/>
    <lineage>
        <taxon>Bacteria</taxon>
        <taxon>Pseudomonadati</taxon>
        <taxon>Pseudomonadota</taxon>
        <taxon>Alphaproteobacteria</taxon>
        <taxon>Rhodobacterales</taxon>
        <taxon>Roseobacteraceae</taxon>
        <taxon>Roseovarius</taxon>
    </lineage>
</organism>
<dbReference type="PANTHER" id="PTHR13822:SF10">
    <property type="entry name" value="ATP SYNTHASE EPSILON CHAIN, CHLOROPLASTIC"/>
    <property type="match status" value="1"/>
</dbReference>
<dbReference type="NCBIfam" id="NF009978">
    <property type="entry name" value="PRK13443.1"/>
    <property type="match status" value="1"/>
</dbReference>
<dbReference type="GO" id="GO:0046933">
    <property type="term" value="F:proton-transporting ATP synthase activity, rotational mechanism"/>
    <property type="evidence" value="ECO:0007669"/>
    <property type="project" value="UniProtKB-UniRule"/>
</dbReference>
<evidence type="ECO:0000259" key="12">
    <source>
        <dbReference type="Pfam" id="PF02823"/>
    </source>
</evidence>
<dbReference type="GO" id="GO:0005886">
    <property type="term" value="C:plasma membrane"/>
    <property type="evidence" value="ECO:0007669"/>
    <property type="project" value="UniProtKB-SubCell"/>
</dbReference>
<dbReference type="EMBL" id="RAPE01000003">
    <property type="protein sequence ID" value="RKF13861.1"/>
    <property type="molecule type" value="Genomic_DNA"/>
</dbReference>
<proteinExistence type="inferred from homology"/>
<dbReference type="GO" id="GO:0005524">
    <property type="term" value="F:ATP binding"/>
    <property type="evidence" value="ECO:0007669"/>
    <property type="project" value="UniProtKB-UniRule"/>
</dbReference>
<evidence type="ECO:0000256" key="10">
    <source>
        <dbReference type="HAMAP-Rule" id="MF_00530"/>
    </source>
</evidence>
<dbReference type="SUPFAM" id="SSF51344">
    <property type="entry name" value="Epsilon subunit of F1F0-ATP synthase N-terminal domain"/>
    <property type="match status" value="1"/>
</dbReference>
<evidence type="ECO:0000313" key="13">
    <source>
        <dbReference type="EMBL" id="RKF13861.1"/>
    </source>
</evidence>
<evidence type="ECO:0000313" key="14">
    <source>
        <dbReference type="Proteomes" id="UP000281128"/>
    </source>
</evidence>
<comment type="subcellular location">
    <subcellularLocation>
        <location evidence="10">Cell membrane</location>
        <topology evidence="10">Peripheral membrane protein</topology>
    </subcellularLocation>
    <subcellularLocation>
        <location evidence="2">Endomembrane system</location>
        <topology evidence="2">Peripheral membrane protein</topology>
    </subcellularLocation>
</comment>
<keyword evidence="5 10" id="KW-0375">Hydrogen ion transport</keyword>
<dbReference type="InterPro" id="IPR036771">
    <property type="entry name" value="ATPsynth_dsu/esu_N"/>
</dbReference>
<gene>
    <name evidence="10" type="primary">atpC</name>
    <name evidence="13" type="ORF">D6850_11735</name>
</gene>
<comment type="subunit">
    <text evidence="10 11">F-type ATPases have 2 components, CF(1) - the catalytic core - and CF(0) - the membrane proton channel. CF(1) has five subunits: alpha(3), beta(3), gamma(1), delta(1), epsilon(1). CF(0) has three main subunits: a, b and c.</text>
</comment>
<evidence type="ECO:0000256" key="6">
    <source>
        <dbReference type="ARBA" id="ARBA00023065"/>
    </source>
</evidence>